<dbReference type="GO" id="GO:0001717">
    <property type="term" value="P:conversion of seryl-tRNAsec to selenocys-tRNAsec"/>
    <property type="evidence" value="ECO:0007669"/>
    <property type="project" value="UniProtKB-UniRule"/>
</dbReference>
<dbReference type="PANTHER" id="PTHR32328">
    <property type="entry name" value="L-SERYL-TRNA(SEC) SELENIUM TRANSFERASE"/>
    <property type="match status" value="1"/>
</dbReference>
<dbReference type="PANTHER" id="PTHR32328:SF0">
    <property type="entry name" value="L-SERYL-TRNA(SEC) SELENIUM TRANSFERASE"/>
    <property type="match status" value="1"/>
</dbReference>
<dbReference type="RefSeq" id="WP_200594179.1">
    <property type="nucleotide sequence ID" value="NZ_JAEPBG010000008.1"/>
</dbReference>
<dbReference type="EC" id="2.9.1.1" evidence="8"/>
<dbReference type="InterPro" id="IPR015424">
    <property type="entry name" value="PyrdxlP-dep_Trfase"/>
</dbReference>
<dbReference type="GO" id="GO:0001514">
    <property type="term" value="P:selenocysteine incorporation"/>
    <property type="evidence" value="ECO:0007669"/>
    <property type="project" value="UniProtKB-UniRule"/>
</dbReference>
<comment type="cofactor">
    <cofactor evidence="1 8 9">
        <name>pyridoxal 5'-phosphate</name>
        <dbReference type="ChEBI" id="CHEBI:597326"/>
    </cofactor>
</comment>
<keyword evidence="2 8" id="KW-0963">Cytoplasm</keyword>
<dbReference type="InterPro" id="IPR004534">
    <property type="entry name" value="SelA_trans"/>
</dbReference>
<dbReference type="GO" id="GO:0005737">
    <property type="term" value="C:cytoplasm"/>
    <property type="evidence" value="ECO:0007669"/>
    <property type="project" value="UniProtKB-SubCell"/>
</dbReference>
<gene>
    <name evidence="8" type="primary">selA</name>
    <name evidence="10" type="ORF">JJB74_18330</name>
</gene>
<dbReference type="InterPro" id="IPR015421">
    <property type="entry name" value="PyrdxlP-dep_Trfase_major"/>
</dbReference>
<evidence type="ECO:0000256" key="8">
    <source>
        <dbReference type="HAMAP-Rule" id="MF_00423"/>
    </source>
</evidence>
<evidence type="ECO:0000256" key="5">
    <source>
        <dbReference type="ARBA" id="ARBA00022917"/>
    </source>
</evidence>
<keyword evidence="5 8" id="KW-0648">Protein biosynthesis</keyword>
<evidence type="ECO:0000256" key="9">
    <source>
        <dbReference type="PIRSR" id="PIRSR618319-50"/>
    </source>
</evidence>
<name>A0A934W2Q9_9BURK</name>
<dbReference type="Gene3D" id="3.90.1150.180">
    <property type="match status" value="1"/>
</dbReference>
<comment type="similarity">
    <text evidence="7 8">Belongs to the SelA family.</text>
</comment>
<evidence type="ECO:0000256" key="4">
    <source>
        <dbReference type="ARBA" id="ARBA00022898"/>
    </source>
</evidence>
<reference evidence="10" key="1">
    <citation type="submission" date="2021-01" db="EMBL/GenBank/DDBJ databases">
        <title>Genome sequence of strain Noviherbaspirillum sp. DKR-6.</title>
        <authorList>
            <person name="Chaudhary D.K."/>
        </authorList>
    </citation>
    <scope>NUCLEOTIDE SEQUENCE</scope>
    <source>
        <strain evidence="10">DKR-6</strain>
    </source>
</reference>
<dbReference type="HAMAP" id="MF_00423">
    <property type="entry name" value="SelA"/>
    <property type="match status" value="1"/>
</dbReference>
<keyword evidence="4 8" id="KW-0663">Pyridoxal phosphate</keyword>
<evidence type="ECO:0000256" key="2">
    <source>
        <dbReference type="ARBA" id="ARBA00022490"/>
    </source>
</evidence>
<comment type="subcellular location">
    <subcellularLocation>
        <location evidence="8">Cytoplasm</location>
    </subcellularLocation>
</comment>
<comment type="pathway">
    <text evidence="8">Aminoacyl-tRNA biosynthesis; selenocysteinyl-tRNA(Sec) biosynthesis; selenocysteinyl-tRNA(Sec) from L-seryl-tRNA(Sec) (bacterial route): step 1/1.</text>
</comment>
<evidence type="ECO:0000256" key="7">
    <source>
        <dbReference type="ARBA" id="ARBA00044507"/>
    </source>
</evidence>
<dbReference type="AlphaFoldDB" id="A0A934W2Q9"/>
<dbReference type="NCBIfam" id="TIGR00474">
    <property type="entry name" value="selA"/>
    <property type="match status" value="1"/>
</dbReference>
<dbReference type="InterPro" id="IPR018319">
    <property type="entry name" value="SelA-like"/>
</dbReference>
<dbReference type="SUPFAM" id="SSF53383">
    <property type="entry name" value="PLP-dependent transferases"/>
    <property type="match status" value="1"/>
</dbReference>
<dbReference type="Proteomes" id="UP000622890">
    <property type="component" value="Unassembled WGS sequence"/>
</dbReference>
<proteinExistence type="inferred from homology"/>
<evidence type="ECO:0000256" key="3">
    <source>
        <dbReference type="ARBA" id="ARBA00022679"/>
    </source>
</evidence>
<dbReference type="GO" id="GO:0004125">
    <property type="term" value="F:L-seryl-tRNA(Sec) selenium transferase activity"/>
    <property type="evidence" value="ECO:0007669"/>
    <property type="project" value="UniProtKB-UniRule"/>
</dbReference>
<evidence type="ECO:0000313" key="11">
    <source>
        <dbReference type="Proteomes" id="UP000622890"/>
    </source>
</evidence>
<evidence type="ECO:0000313" key="10">
    <source>
        <dbReference type="EMBL" id="MBK4736586.1"/>
    </source>
</evidence>
<comment type="function">
    <text evidence="8">Converts seryl-tRNA(Sec) to selenocysteinyl-tRNA(Sec) required for selenoprotein biosynthesis.</text>
</comment>
<comment type="caution">
    <text evidence="10">The sequence shown here is derived from an EMBL/GenBank/DDBJ whole genome shotgun (WGS) entry which is preliminary data.</text>
</comment>
<dbReference type="EMBL" id="JAEPBG010000008">
    <property type="protein sequence ID" value="MBK4736586.1"/>
    <property type="molecule type" value="Genomic_DNA"/>
</dbReference>
<keyword evidence="3 8" id="KW-0808">Transferase</keyword>
<evidence type="ECO:0000256" key="6">
    <source>
        <dbReference type="ARBA" id="ARBA00023266"/>
    </source>
</evidence>
<dbReference type="Pfam" id="PF03841">
    <property type="entry name" value="SelA"/>
    <property type="match status" value="1"/>
</dbReference>
<accession>A0A934W2Q9</accession>
<feature type="modified residue" description="N6-(pyridoxal phosphate)lysine" evidence="8 9">
    <location>
        <position position="309"/>
    </location>
</feature>
<keyword evidence="11" id="KW-1185">Reference proteome</keyword>
<dbReference type="Gene3D" id="3.40.640.10">
    <property type="entry name" value="Type I PLP-dependent aspartate aminotransferase-like (Major domain)"/>
    <property type="match status" value="1"/>
</dbReference>
<sequence>MSDSPLLKTATLHAAREALQRLPQLQRLLETPTAQALLLRYRREHVAEAMRDRLDALRQSICAGAAKGVAPYFVEATFFIEVRDELARRHASRLVRVINATGIALHTNLGRAPLAAEALDAIVETAAGYCNLEFDLATGERGSRHALVEERLCRLTGGEAALAVNNGAAAVLLALMALAAGGEVIVSRGELIEIGGSFRIPDVIAQSGARLVEVGATNKTRIDDYRRAIGPATRVLLASHPSNFRITGFTERPPREQLAALAREHGLPFIEDLGSGALVGMEAFGLPHEPTVAETLRAGADLVSFSGDKLLGGPQAGILIGRKEIVARLKRHPLLRALRCDKLALAALEATLALYEAPTPPQQRVPLLRMLAETPQAVARRARRLAGLLRAIPGLDVVVAQDRSPVGGGSLPGDTLPSTTLLLKTSDISADGIARRLRQARPAVIGRIARDRFILDLRTVNDAEVRELARLVAEALAASSAS</sequence>
<organism evidence="10 11">
    <name type="scientific">Noviherbaspirillum pedocola</name>
    <dbReference type="NCBI Taxonomy" id="2801341"/>
    <lineage>
        <taxon>Bacteria</taxon>
        <taxon>Pseudomonadati</taxon>
        <taxon>Pseudomonadota</taxon>
        <taxon>Betaproteobacteria</taxon>
        <taxon>Burkholderiales</taxon>
        <taxon>Oxalobacteraceae</taxon>
        <taxon>Noviherbaspirillum</taxon>
    </lineage>
</organism>
<comment type="catalytic activity">
    <reaction evidence="8">
        <text>L-seryl-tRNA(Sec) + selenophosphate + H(+) = L-selenocysteinyl-tRNA(Sec) + phosphate</text>
        <dbReference type="Rhea" id="RHEA:22728"/>
        <dbReference type="Rhea" id="RHEA-COMP:9742"/>
        <dbReference type="Rhea" id="RHEA-COMP:9743"/>
        <dbReference type="ChEBI" id="CHEBI:15378"/>
        <dbReference type="ChEBI" id="CHEBI:16144"/>
        <dbReference type="ChEBI" id="CHEBI:43474"/>
        <dbReference type="ChEBI" id="CHEBI:78533"/>
        <dbReference type="ChEBI" id="CHEBI:78573"/>
        <dbReference type="EC" id="2.9.1.1"/>
    </reaction>
</comment>
<evidence type="ECO:0000256" key="1">
    <source>
        <dbReference type="ARBA" id="ARBA00001933"/>
    </source>
</evidence>
<protein>
    <recommendedName>
        <fullName evidence="8">L-seryl-tRNA(Sec) selenium transferase</fullName>
        <ecNumber evidence="8">2.9.1.1</ecNumber>
    </recommendedName>
    <alternativeName>
        <fullName evidence="8">Selenocysteine synthase</fullName>
        <shortName evidence="8">Sec synthase</shortName>
    </alternativeName>
    <alternativeName>
        <fullName evidence="8">Selenocysteinyl-tRNA(Sec) synthase</fullName>
    </alternativeName>
</protein>
<keyword evidence="6 8" id="KW-0711">Selenium</keyword>